<keyword evidence="2" id="KW-1185">Reference proteome</keyword>
<protein>
    <submittedName>
        <fullName evidence="1">Uncharacterized protein</fullName>
    </submittedName>
</protein>
<dbReference type="RefSeq" id="WP_307339561.1">
    <property type="nucleotide sequence ID" value="NZ_JAUSUD010000005.1"/>
</dbReference>
<dbReference type="EMBL" id="JAUSUD010000005">
    <property type="protein sequence ID" value="MDQ0230379.1"/>
    <property type="molecule type" value="Genomic_DNA"/>
</dbReference>
<dbReference type="Proteomes" id="UP001234495">
    <property type="component" value="Unassembled WGS sequence"/>
</dbReference>
<reference evidence="1 2" key="1">
    <citation type="submission" date="2023-07" db="EMBL/GenBank/DDBJ databases">
        <title>Genomic Encyclopedia of Type Strains, Phase IV (KMG-IV): sequencing the most valuable type-strain genomes for metagenomic binning, comparative biology and taxonomic classification.</title>
        <authorList>
            <person name="Goeker M."/>
        </authorList>
    </citation>
    <scope>NUCLEOTIDE SEQUENCE [LARGE SCALE GENOMIC DNA]</scope>
    <source>
        <strain evidence="1 2">DSM 29005</strain>
    </source>
</reference>
<gene>
    <name evidence="1" type="ORF">J2S19_001633</name>
</gene>
<proteinExistence type="predicted"/>
<comment type="caution">
    <text evidence="1">The sequence shown here is derived from an EMBL/GenBank/DDBJ whole genome shotgun (WGS) entry which is preliminary data.</text>
</comment>
<organism evidence="1 2">
    <name type="scientific">Metabacillus malikii</name>
    <dbReference type="NCBI Taxonomy" id="1504265"/>
    <lineage>
        <taxon>Bacteria</taxon>
        <taxon>Bacillati</taxon>
        <taxon>Bacillota</taxon>
        <taxon>Bacilli</taxon>
        <taxon>Bacillales</taxon>
        <taxon>Bacillaceae</taxon>
        <taxon>Metabacillus</taxon>
    </lineage>
</organism>
<accession>A0ABT9ZDP3</accession>
<sequence>MTEIRFLASPRPFEMPEEIDSYNNQSVFKEEWSGFNVYETDVFWYGIVQPIVTLPYLYEVSGIGNKYFWIYLEKYFAEGDIIELYEIPVQNWYESYVQRVLEKPESITINLGNYTYQNASGTYQLNPKKWVEELKHRTLLTEFGVTTIVKY</sequence>
<evidence type="ECO:0000313" key="1">
    <source>
        <dbReference type="EMBL" id="MDQ0230379.1"/>
    </source>
</evidence>
<name>A0ABT9ZDP3_9BACI</name>
<evidence type="ECO:0000313" key="2">
    <source>
        <dbReference type="Proteomes" id="UP001234495"/>
    </source>
</evidence>